<comment type="caution">
    <text evidence="2">The sequence shown here is derived from an EMBL/GenBank/DDBJ whole genome shotgun (WGS) entry which is preliminary data.</text>
</comment>
<dbReference type="AlphaFoldDB" id="A0A328TVJ9"/>
<evidence type="ECO:0000256" key="1">
    <source>
        <dbReference type="SAM" id="MobiDB-lite"/>
    </source>
</evidence>
<feature type="region of interest" description="Disordered" evidence="1">
    <location>
        <begin position="1"/>
        <end position="26"/>
    </location>
</feature>
<protein>
    <submittedName>
        <fullName evidence="2">Uncharacterized protein</fullName>
    </submittedName>
</protein>
<dbReference type="Proteomes" id="UP000244334">
    <property type="component" value="Unassembled WGS sequence"/>
</dbReference>
<evidence type="ECO:0000313" key="3">
    <source>
        <dbReference type="Proteomes" id="UP000244334"/>
    </source>
</evidence>
<reference evidence="2" key="1">
    <citation type="submission" date="2018-04" db="EMBL/GenBank/DDBJ databases">
        <title>Genomes of the Obligate Erwinia dacicola and Facultative Enterobacter sp. OLF Endosymbionts of the Olive Fruit fly, Bactrocera oleae.</title>
        <authorList>
            <person name="Estes A.M."/>
            <person name="Hearn D.J."/>
            <person name="Agarwal S."/>
            <person name="Pierson E.A."/>
            <person name="Dunning-Hotopp J.C."/>
        </authorList>
    </citation>
    <scope>NUCLEOTIDE SEQUENCE [LARGE SCALE GENOMIC DNA]</scope>
    <source>
        <strain evidence="2">Oroville</strain>
    </source>
</reference>
<proteinExistence type="predicted"/>
<dbReference type="EMBL" id="LJAM02000001">
    <property type="protein sequence ID" value="RAP73151.1"/>
    <property type="molecule type" value="Genomic_DNA"/>
</dbReference>
<organism evidence="2 3">
    <name type="scientific">Candidatus Erwinia dacicola</name>
    <dbReference type="NCBI Taxonomy" id="252393"/>
    <lineage>
        <taxon>Bacteria</taxon>
        <taxon>Pseudomonadati</taxon>
        <taxon>Pseudomonadota</taxon>
        <taxon>Gammaproteobacteria</taxon>
        <taxon>Enterobacterales</taxon>
        <taxon>Erwiniaceae</taxon>
        <taxon>Erwinia</taxon>
    </lineage>
</organism>
<evidence type="ECO:0000313" key="2">
    <source>
        <dbReference type="EMBL" id="RAP73151.1"/>
    </source>
</evidence>
<keyword evidence="3" id="KW-1185">Reference proteome</keyword>
<sequence length="101" mass="10393">MNGAGVDMSRVPPQRRGAARETAVPLTPRRQFAGVHKAQVTARQGGAAVPAAASQPLTLRQGWTPAARRFTGGPGHDGEAGMVRSMTARPDARGAGEGIPV</sequence>
<accession>A0A328TVJ9</accession>
<name>A0A328TVJ9_9GAMM</name>
<gene>
    <name evidence="2" type="ORF">ACZ87_00058</name>
</gene>
<feature type="region of interest" description="Disordered" evidence="1">
    <location>
        <begin position="63"/>
        <end position="101"/>
    </location>
</feature>